<evidence type="ECO:0000313" key="2">
    <source>
        <dbReference type="EMBL" id="ADN51742.1"/>
    </source>
</evidence>
<dbReference type="AlphaFoldDB" id="E1QR52"/>
<reference evidence="3" key="2">
    <citation type="journal article" date="2010" name="Stand. Genomic Sci.">
        <title>Complete genome sequence of Vulcanisaeta distributa type strain (IC-017T).</title>
        <authorList>
            <person name="Mavromatis K."/>
            <person name="Sikorski J."/>
            <person name="Pabst E."/>
            <person name="Teshima H."/>
            <person name="Lapidus A."/>
            <person name="Lucas S."/>
            <person name="Nolan M."/>
            <person name="Glavina Del Rio T."/>
            <person name="Cheng J."/>
            <person name="Bruce D."/>
            <person name="Goodwin L."/>
            <person name="Pitluck S."/>
            <person name="Liolios K."/>
            <person name="Ivanova N."/>
            <person name="Mikhailova N."/>
            <person name="Pati A."/>
            <person name="Chen A."/>
            <person name="Palaniappan K."/>
            <person name="Land M."/>
            <person name="Hauser L."/>
            <person name="Chang Y."/>
            <person name="Jeffries C."/>
            <person name="Rohde M."/>
            <person name="Spring S."/>
            <person name="Goker M."/>
            <person name="Wirth R."/>
            <person name="Woyke T."/>
            <person name="Bristow J."/>
            <person name="Eisen J."/>
            <person name="Markowitz V."/>
            <person name="Hugenholtz P."/>
            <person name="Klenk H."/>
            <person name="Kyrpides N."/>
        </authorList>
    </citation>
    <scope>NUCLEOTIDE SEQUENCE [LARGE SCALE GENOMIC DNA]</scope>
    <source>
        <strain evidence="3">DSM 14429 / JCM 11212 / NBRC 100878 / IC-017</strain>
    </source>
</reference>
<dbReference type="HOGENOM" id="CLU_1801765_0_0_2"/>
<dbReference type="RefSeq" id="WP_013337467.1">
    <property type="nucleotide sequence ID" value="NC_014537.1"/>
</dbReference>
<dbReference type="InterPro" id="IPR003731">
    <property type="entry name" value="Di-Nase_FeMo-co_biosynth"/>
</dbReference>
<dbReference type="InterPro" id="IPR036105">
    <property type="entry name" value="DiNase_FeMo-co_biosyn_sf"/>
</dbReference>
<dbReference type="PANTHER" id="PTHR33937:SF2">
    <property type="entry name" value="DINITROGENASE IRON-MOLYBDENUM COFACTOR BIOSYNTHESIS DOMAIN-CONTAINING PROTEIN"/>
    <property type="match status" value="1"/>
</dbReference>
<feature type="domain" description="Dinitrogenase iron-molybdenum cofactor biosynthesis" evidence="1">
    <location>
        <begin position="15"/>
        <end position="127"/>
    </location>
</feature>
<sequence>MVKIAIATDDGKSISDGHFAHAKKYIIYELNEDTKDIKLVESRDNPLGNIPDTDDPTVIHEALSRLGIPMHGIVKYQWLHENVLRDVDAVIASGACETSYEYFTSMGIQLFFVEPGTPIDTLIEQLRNAANEEDIK</sequence>
<dbReference type="InterPro" id="IPR051840">
    <property type="entry name" value="NifX/NifY_domain"/>
</dbReference>
<dbReference type="SUPFAM" id="SSF53146">
    <property type="entry name" value="Nitrogenase accessory factor-like"/>
    <property type="match status" value="1"/>
</dbReference>
<dbReference type="OrthoDB" id="23842at2157"/>
<reference evidence="2 3" key="1">
    <citation type="journal article" date="2010" name="Stand. Genomic Sci.">
        <title>Complete genome sequence of Vulcanisaeta distributa type strain (IC-017).</title>
        <authorList>
            <person name="Mavromatis K."/>
            <person name="Sikorski J."/>
            <person name="Pabst E."/>
            <person name="Teshima H."/>
            <person name="Lapidus A."/>
            <person name="Lucas S."/>
            <person name="Nolan M."/>
            <person name="Glavina Del Rio T."/>
            <person name="Cheng J.F."/>
            <person name="Bruce D."/>
            <person name="Goodwin L."/>
            <person name="Pitluck S."/>
            <person name="Liolios K."/>
            <person name="Ivanova N."/>
            <person name="Mikhailova N."/>
            <person name="Pati A."/>
            <person name="Chen A."/>
            <person name="Palaniappan K."/>
            <person name="Land M."/>
            <person name="Hauser L."/>
            <person name="Chang Y.J."/>
            <person name="Jeffries C.D."/>
            <person name="Rohde M."/>
            <person name="Spring S."/>
            <person name="Goker M."/>
            <person name="Wirth R."/>
            <person name="Woyke T."/>
            <person name="Bristow J."/>
            <person name="Eisen J.A."/>
            <person name="Markowitz V."/>
            <person name="Hugenholtz P."/>
            <person name="Klenk H.P."/>
            <person name="Kyrpides N.C."/>
        </authorList>
    </citation>
    <scope>NUCLEOTIDE SEQUENCE [LARGE SCALE GENOMIC DNA]</scope>
    <source>
        <strain evidence="3">DSM 14429 / JCM 11212 / NBRC 100878 / IC-017</strain>
    </source>
</reference>
<dbReference type="EMBL" id="CP002100">
    <property type="protein sequence ID" value="ADN51742.1"/>
    <property type="molecule type" value="Genomic_DNA"/>
</dbReference>
<keyword evidence="3" id="KW-1185">Reference proteome</keyword>
<dbReference type="PANTHER" id="PTHR33937">
    <property type="entry name" value="IRON-MOLYBDENUM PROTEIN-RELATED-RELATED"/>
    <property type="match status" value="1"/>
</dbReference>
<organism evidence="2 3">
    <name type="scientific">Vulcanisaeta distributa (strain DSM 14429 / JCM 11212 / NBRC 100878 / IC-017)</name>
    <dbReference type="NCBI Taxonomy" id="572478"/>
    <lineage>
        <taxon>Archaea</taxon>
        <taxon>Thermoproteota</taxon>
        <taxon>Thermoprotei</taxon>
        <taxon>Thermoproteales</taxon>
        <taxon>Thermoproteaceae</taxon>
        <taxon>Vulcanisaeta</taxon>
    </lineage>
</organism>
<dbReference type="CDD" id="cd00562">
    <property type="entry name" value="NifX_NifB"/>
    <property type="match status" value="1"/>
</dbReference>
<dbReference type="GeneID" id="9753330"/>
<dbReference type="Pfam" id="PF02579">
    <property type="entry name" value="Nitro_FeMo-Co"/>
    <property type="match status" value="1"/>
</dbReference>
<gene>
    <name evidence="2" type="ordered locus">Vdis_2375</name>
</gene>
<dbReference type="eggNOG" id="arCOG02737">
    <property type="taxonomic scope" value="Archaea"/>
</dbReference>
<accession>E1QR52</accession>
<dbReference type="Proteomes" id="UP000006681">
    <property type="component" value="Chromosome"/>
</dbReference>
<evidence type="ECO:0000313" key="3">
    <source>
        <dbReference type="Proteomes" id="UP000006681"/>
    </source>
</evidence>
<name>E1QR52_VULDI</name>
<protein>
    <submittedName>
        <fullName evidence="2">Dinitrogenase iron-molybdenum cofactor biosynthesis protein</fullName>
    </submittedName>
</protein>
<dbReference type="KEGG" id="vdi:Vdis_2375"/>
<dbReference type="Gene3D" id="3.30.420.130">
    <property type="entry name" value="Dinitrogenase iron-molybdenum cofactor biosynthesis domain"/>
    <property type="match status" value="1"/>
</dbReference>
<evidence type="ECO:0000259" key="1">
    <source>
        <dbReference type="Pfam" id="PF02579"/>
    </source>
</evidence>
<proteinExistence type="predicted"/>